<dbReference type="GO" id="GO:0003691">
    <property type="term" value="F:double-stranded telomeric DNA binding"/>
    <property type="evidence" value="ECO:0007669"/>
    <property type="project" value="InterPro"/>
</dbReference>
<evidence type="ECO:0000256" key="6">
    <source>
        <dbReference type="SAM" id="Coils"/>
    </source>
</evidence>
<keyword evidence="3" id="KW-0158">Chromosome</keyword>
<reference evidence="7" key="1">
    <citation type="submission" date="2020-10" db="EMBL/GenBank/DDBJ databases">
        <authorList>
            <person name="Han B."/>
            <person name="Lu T."/>
            <person name="Zhao Q."/>
            <person name="Huang X."/>
            <person name="Zhao Y."/>
        </authorList>
    </citation>
    <scope>NUCLEOTIDE SEQUENCE</scope>
</reference>
<dbReference type="GO" id="GO:0005634">
    <property type="term" value="C:nucleus"/>
    <property type="evidence" value="ECO:0007669"/>
    <property type="project" value="UniProtKB-SubCell"/>
</dbReference>
<keyword evidence="5" id="KW-0539">Nucleus</keyword>
<comment type="caution">
    <text evidence="7">The sequence shown here is derived from an EMBL/GenBank/DDBJ whole genome shotgun (WGS) entry which is preliminary data.</text>
</comment>
<accession>A0A811Q7Z9</accession>
<keyword evidence="6" id="KW-0175">Coiled coil</keyword>
<sequence>MMLLEDVQGEPLKLGSDASRSLTRSQVDAELVRMATMTAEAAAAAAAHAVAEADAIMAEAEAAAREAEAAEAEARAAQAFAEAAVLTLKNRNAAKLV</sequence>
<name>A0A811Q7Z9_9POAL</name>
<evidence type="ECO:0000256" key="3">
    <source>
        <dbReference type="ARBA" id="ARBA00022454"/>
    </source>
</evidence>
<dbReference type="EMBL" id="CAJGYO010000010">
    <property type="protein sequence ID" value="CAD6256761.1"/>
    <property type="molecule type" value="Genomic_DNA"/>
</dbReference>
<evidence type="ECO:0000256" key="5">
    <source>
        <dbReference type="ARBA" id="ARBA00023242"/>
    </source>
</evidence>
<evidence type="ECO:0000256" key="1">
    <source>
        <dbReference type="ARBA" id="ARBA00004123"/>
    </source>
</evidence>
<proteinExistence type="predicted"/>
<evidence type="ECO:0000313" key="8">
    <source>
        <dbReference type="Proteomes" id="UP000604825"/>
    </source>
</evidence>
<protein>
    <submittedName>
        <fullName evidence="7">Uncharacterized protein</fullName>
    </submittedName>
</protein>
<dbReference type="InterPro" id="IPR044597">
    <property type="entry name" value="SMH1-6"/>
</dbReference>
<dbReference type="GO" id="GO:0005694">
    <property type="term" value="C:chromosome"/>
    <property type="evidence" value="ECO:0007669"/>
    <property type="project" value="UniProtKB-SubCell"/>
</dbReference>
<evidence type="ECO:0000256" key="4">
    <source>
        <dbReference type="ARBA" id="ARBA00023125"/>
    </source>
</evidence>
<dbReference type="Proteomes" id="UP000604825">
    <property type="component" value="Unassembled WGS sequence"/>
</dbReference>
<evidence type="ECO:0000256" key="2">
    <source>
        <dbReference type="ARBA" id="ARBA00004286"/>
    </source>
</evidence>
<comment type="subcellular location">
    <subcellularLocation>
        <location evidence="2">Chromosome</location>
    </subcellularLocation>
    <subcellularLocation>
        <location evidence="1">Nucleus</location>
    </subcellularLocation>
</comment>
<organism evidence="7 8">
    <name type="scientific">Miscanthus lutarioriparius</name>
    <dbReference type="NCBI Taxonomy" id="422564"/>
    <lineage>
        <taxon>Eukaryota</taxon>
        <taxon>Viridiplantae</taxon>
        <taxon>Streptophyta</taxon>
        <taxon>Embryophyta</taxon>
        <taxon>Tracheophyta</taxon>
        <taxon>Spermatophyta</taxon>
        <taxon>Magnoliopsida</taxon>
        <taxon>Liliopsida</taxon>
        <taxon>Poales</taxon>
        <taxon>Poaceae</taxon>
        <taxon>PACMAD clade</taxon>
        <taxon>Panicoideae</taxon>
        <taxon>Andropogonodae</taxon>
        <taxon>Andropogoneae</taxon>
        <taxon>Saccharinae</taxon>
        <taxon>Miscanthus</taxon>
    </lineage>
</organism>
<gene>
    <name evidence="7" type="ORF">NCGR_LOCUS40260</name>
</gene>
<feature type="coiled-coil region" evidence="6">
    <location>
        <begin position="50"/>
        <end position="82"/>
    </location>
</feature>
<keyword evidence="4" id="KW-0238">DNA-binding</keyword>
<dbReference type="PANTHER" id="PTHR46267">
    <property type="entry name" value="SINGLE MYB HISTONE 4"/>
    <property type="match status" value="1"/>
</dbReference>
<dbReference type="PANTHER" id="PTHR46267:SF25">
    <property type="entry name" value="SINGLE MYB HISTONE 5"/>
    <property type="match status" value="1"/>
</dbReference>
<evidence type="ECO:0000313" key="7">
    <source>
        <dbReference type="EMBL" id="CAD6256761.1"/>
    </source>
</evidence>
<keyword evidence="8" id="KW-1185">Reference proteome</keyword>
<dbReference type="AlphaFoldDB" id="A0A811Q7Z9"/>